<keyword evidence="2" id="KW-1185">Reference proteome</keyword>
<accession>A0AAQ4E895</accession>
<feature type="non-terminal residue" evidence="1">
    <location>
        <position position="62"/>
    </location>
</feature>
<reference evidence="1 2" key="1">
    <citation type="journal article" date="2023" name="Arcadia Sci">
        <title>De novo assembly of a long-read Amblyomma americanum tick genome.</title>
        <authorList>
            <person name="Chou S."/>
            <person name="Poskanzer K.E."/>
            <person name="Rollins M."/>
            <person name="Thuy-Boun P.S."/>
        </authorList>
    </citation>
    <scope>NUCLEOTIDE SEQUENCE [LARGE SCALE GENOMIC DNA]</scope>
    <source>
        <strain evidence="1">F_SG_1</strain>
        <tissue evidence="1">Salivary glands</tissue>
    </source>
</reference>
<dbReference type="AlphaFoldDB" id="A0AAQ4E895"/>
<gene>
    <name evidence="1" type="ORF">V5799_025809</name>
</gene>
<sequence length="62" mass="6942">MLTSKKLNARNRNQVLVSLASSKKVSQLSCLALIFLRVLQVPCFSGTFYSCFINSALHPFLH</sequence>
<evidence type="ECO:0000313" key="2">
    <source>
        <dbReference type="Proteomes" id="UP001321473"/>
    </source>
</evidence>
<protein>
    <submittedName>
        <fullName evidence="1">Uncharacterized protein</fullName>
    </submittedName>
</protein>
<evidence type="ECO:0000313" key="1">
    <source>
        <dbReference type="EMBL" id="KAK8770946.1"/>
    </source>
</evidence>
<dbReference type="EMBL" id="JARKHS020020344">
    <property type="protein sequence ID" value="KAK8770946.1"/>
    <property type="molecule type" value="Genomic_DNA"/>
</dbReference>
<comment type="caution">
    <text evidence="1">The sequence shown here is derived from an EMBL/GenBank/DDBJ whole genome shotgun (WGS) entry which is preliminary data.</text>
</comment>
<organism evidence="1 2">
    <name type="scientific">Amblyomma americanum</name>
    <name type="common">Lone star tick</name>
    <dbReference type="NCBI Taxonomy" id="6943"/>
    <lineage>
        <taxon>Eukaryota</taxon>
        <taxon>Metazoa</taxon>
        <taxon>Ecdysozoa</taxon>
        <taxon>Arthropoda</taxon>
        <taxon>Chelicerata</taxon>
        <taxon>Arachnida</taxon>
        <taxon>Acari</taxon>
        <taxon>Parasitiformes</taxon>
        <taxon>Ixodida</taxon>
        <taxon>Ixodoidea</taxon>
        <taxon>Ixodidae</taxon>
        <taxon>Amblyomminae</taxon>
        <taxon>Amblyomma</taxon>
    </lineage>
</organism>
<name>A0AAQ4E895_AMBAM</name>
<proteinExistence type="predicted"/>
<dbReference type="Proteomes" id="UP001321473">
    <property type="component" value="Unassembled WGS sequence"/>
</dbReference>